<keyword evidence="9" id="KW-1185">Reference proteome</keyword>
<dbReference type="Gene3D" id="3.30.300.30">
    <property type="match status" value="1"/>
</dbReference>
<dbReference type="PANTHER" id="PTHR24095:SF232">
    <property type="entry name" value="ACETYL-COENZYME A SYNTHETASE"/>
    <property type="match status" value="1"/>
</dbReference>
<evidence type="ECO:0000256" key="2">
    <source>
        <dbReference type="ARBA" id="ARBA00022598"/>
    </source>
</evidence>
<dbReference type="GO" id="GO:0003987">
    <property type="term" value="F:acetate-CoA ligase activity"/>
    <property type="evidence" value="ECO:0007669"/>
    <property type="project" value="TreeGrafter"/>
</dbReference>
<evidence type="ECO:0000256" key="1">
    <source>
        <dbReference type="ARBA" id="ARBA00006432"/>
    </source>
</evidence>
<sequence>MSRYYTARIIFHNTILGLPKFWGEMASCLTWFKRPRTVIEGEPPNASWYSGGTLNISFNAVDRNLDEPERVAFYWTNEAGEERAISYRELWNEVNRASYVLREMGIRKGDTVSLIMPSVPEAVFFSLAVHRLGAVLVIHYIGLSEDTLAYRLNDAGSKLLILATRTVRNGKEIDITSMARRALSKGTQVEKVLVVGRGKRDSHDLEKGEVDYNDVYSRGKVEVRPVPVESNSPSTIYYTSGTTGRPKGLEQSTGGYLVALNWAFRALMNPRRGEVWWTISELGWPVWPMANLYVIPVMGLTAVLFEGFVGHRPDTFVRVVERFGVNLVWSSTTTLYTLKSLGDESVSGDTSSLRLILNTGEPLNVGAWYWLRQRLPHVYIGDAYWMTEHLFPIAGTPWGVGEIPYKPGSAGVMFPGSEYHILDDDGRPLGSGKKGYIVIRPISPALARMHNDPDNERFLKTYWSRFPGYFYTGDYGYHDTQGYLFVLGRADDVIQKGERIGTMEVESVVVTHPSVAEACAVGYPKVDGEGILLIVVPRKGVTANETLAEDLKSYLRNSGFLVDRVVFASRLPKTKSGKIMRRLIRALIRGENPGDISTLDDVTVLHELREVLKHN</sequence>
<dbReference type="AlphaFoldDB" id="H2C4A6"/>
<dbReference type="GO" id="GO:0005524">
    <property type="term" value="F:ATP binding"/>
    <property type="evidence" value="ECO:0007669"/>
    <property type="project" value="UniProtKB-KW"/>
</dbReference>
<feature type="domain" description="AMP-dependent synthetase/ligase" evidence="5">
    <location>
        <begin position="67"/>
        <end position="440"/>
    </location>
</feature>
<keyword evidence="2 8" id="KW-0436">Ligase</keyword>
<dbReference type="HOGENOM" id="CLU_000022_3_6_2"/>
<dbReference type="PANTHER" id="PTHR24095">
    <property type="entry name" value="ACETYL-COENZYME A SYNTHETASE"/>
    <property type="match status" value="1"/>
</dbReference>
<dbReference type="OrthoDB" id="24430at2157"/>
<keyword evidence="3" id="KW-0547">Nucleotide-binding</keyword>
<reference evidence="8 9" key="1">
    <citation type="submission" date="2012-01" db="EMBL/GenBank/DDBJ databases">
        <title>Improved High-Quality Draft sequence of Metallosphaera yellowstonensis MK1.</title>
        <authorList>
            <consortium name="US DOE Joint Genome Institute"/>
            <person name="Lucas S."/>
            <person name="Han J."/>
            <person name="Cheng J.-F."/>
            <person name="Goodwin L."/>
            <person name="Pitluck S."/>
            <person name="Peters L."/>
            <person name="Teshima H."/>
            <person name="Detter J.C."/>
            <person name="Han C."/>
            <person name="Tapia R."/>
            <person name="Land M."/>
            <person name="Hauser L."/>
            <person name="Kyrpides N."/>
            <person name="Kozubal M."/>
            <person name="Macur R.E."/>
            <person name="Jay Z."/>
            <person name="Inskeep W."/>
            <person name="Woyke T."/>
        </authorList>
    </citation>
    <scope>NUCLEOTIDE SEQUENCE [LARGE SCALE GENOMIC DNA]</scope>
    <source>
        <strain evidence="8 9">MK1</strain>
    </source>
</reference>
<dbReference type="Proteomes" id="UP000003980">
    <property type="component" value="Unassembled WGS sequence"/>
</dbReference>
<evidence type="ECO:0000259" key="7">
    <source>
        <dbReference type="Pfam" id="PF16177"/>
    </source>
</evidence>
<dbReference type="InterPro" id="IPR045851">
    <property type="entry name" value="AMP-bd_C_sf"/>
</dbReference>
<dbReference type="InterPro" id="IPR020845">
    <property type="entry name" value="AMP-binding_CS"/>
</dbReference>
<protein>
    <submittedName>
        <fullName evidence="8">Acyl-CoA synthetase/AMP-acid ligase</fullName>
    </submittedName>
</protein>
<name>H2C4A6_9CREN</name>
<dbReference type="InterPro" id="IPR025110">
    <property type="entry name" value="AMP-bd_C"/>
</dbReference>
<accession>H2C4A6</accession>
<evidence type="ECO:0000259" key="5">
    <source>
        <dbReference type="Pfam" id="PF00501"/>
    </source>
</evidence>
<gene>
    <name evidence="8" type="ORF">MetMK1DRAFT_00002730</name>
</gene>
<dbReference type="SUPFAM" id="SSF56801">
    <property type="entry name" value="Acetyl-CoA synthetase-like"/>
    <property type="match status" value="1"/>
</dbReference>
<dbReference type="Gene3D" id="3.40.50.12780">
    <property type="entry name" value="N-terminal domain of ligase-like"/>
    <property type="match status" value="1"/>
</dbReference>
<dbReference type="STRING" id="671065.MetMK1DRAFT_00002730"/>
<dbReference type="GO" id="GO:0006085">
    <property type="term" value="P:acetyl-CoA biosynthetic process"/>
    <property type="evidence" value="ECO:0007669"/>
    <property type="project" value="TreeGrafter"/>
</dbReference>
<proteinExistence type="inferred from homology"/>
<keyword evidence="4" id="KW-0067">ATP-binding</keyword>
<dbReference type="eggNOG" id="arCOG01529">
    <property type="taxonomic scope" value="Archaea"/>
</dbReference>
<evidence type="ECO:0000313" key="8">
    <source>
        <dbReference type="EMBL" id="EHP69771.1"/>
    </source>
</evidence>
<evidence type="ECO:0000259" key="6">
    <source>
        <dbReference type="Pfam" id="PF13193"/>
    </source>
</evidence>
<feature type="domain" description="Acetyl-coenzyme A synthetase N-terminal" evidence="7">
    <location>
        <begin position="20"/>
        <end position="60"/>
    </location>
</feature>
<evidence type="ECO:0000313" key="9">
    <source>
        <dbReference type="Proteomes" id="UP000003980"/>
    </source>
</evidence>
<evidence type="ECO:0000256" key="4">
    <source>
        <dbReference type="ARBA" id="ARBA00022840"/>
    </source>
</evidence>
<dbReference type="InterPro" id="IPR000873">
    <property type="entry name" value="AMP-dep_synth/lig_dom"/>
</dbReference>
<dbReference type="InterPro" id="IPR042099">
    <property type="entry name" value="ANL_N_sf"/>
</dbReference>
<dbReference type="Pfam" id="PF00501">
    <property type="entry name" value="AMP-binding"/>
    <property type="match status" value="1"/>
</dbReference>
<dbReference type="Pfam" id="PF16177">
    <property type="entry name" value="ACAS_N"/>
    <property type="match status" value="1"/>
</dbReference>
<organism evidence="8 9">
    <name type="scientific">Metallosphaera yellowstonensis MK1</name>
    <dbReference type="NCBI Taxonomy" id="671065"/>
    <lineage>
        <taxon>Archaea</taxon>
        <taxon>Thermoproteota</taxon>
        <taxon>Thermoprotei</taxon>
        <taxon>Sulfolobales</taxon>
        <taxon>Sulfolobaceae</taxon>
        <taxon>Metallosphaera</taxon>
    </lineage>
</organism>
<evidence type="ECO:0000256" key="3">
    <source>
        <dbReference type="ARBA" id="ARBA00022741"/>
    </source>
</evidence>
<dbReference type="PROSITE" id="PS00455">
    <property type="entry name" value="AMP_BINDING"/>
    <property type="match status" value="1"/>
</dbReference>
<feature type="domain" description="AMP-binding enzyme C-terminal" evidence="6">
    <location>
        <begin position="504"/>
        <end position="578"/>
    </location>
</feature>
<dbReference type="RefSeq" id="WP_009069874.1">
    <property type="nucleotide sequence ID" value="NZ_JH597761.1"/>
</dbReference>
<dbReference type="Pfam" id="PF13193">
    <property type="entry name" value="AMP-binding_C"/>
    <property type="match status" value="1"/>
</dbReference>
<dbReference type="EMBL" id="JH597761">
    <property type="protein sequence ID" value="EHP69771.1"/>
    <property type="molecule type" value="Genomic_DNA"/>
</dbReference>
<dbReference type="InterPro" id="IPR032387">
    <property type="entry name" value="ACAS_N"/>
</dbReference>
<comment type="similarity">
    <text evidence="1">Belongs to the ATP-dependent AMP-binding enzyme family.</text>
</comment>